<organism evidence="19">
    <name type="scientific">Serratia fonticola</name>
    <dbReference type="NCBI Taxonomy" id="47917"/>
    <lineage>
        <taxon>Bacteria</taxon>
        <taxon>Pseudomonadati</taxon>
        <taxon>Pseudomonadota</taxon>
        <taxon>Gammaproteobacteria</taxon>
        <taxon>Enterobacterales</taxon>
        <taxon>Yersiniaceae</taxon>
        <taxon>Serratia</taxon>
    </lineage>
</organism>
<keyword evidence="19" id="KW-0560">Oxidoreductase</keyword>
<dbReference type="SUPFAM" id="SSF52283">
    <property type="entry name" value="Formate/glycerate dehydrogenase catalytic domain-like"/>
    <property type="match status" value="1"/>
</dbReference>
<reference evidence="19" key="1">
    <citation type="submission" date="2019-05" db="EMBL/GenBank/DDBJ databases">
        <authorList>
            <consortium name="Pathogen Informatics"/>
        </authorList>
    </citation>
    <scope>NUCLEOTIDE SEQUENCE [LARGE SCALE GENOMIC DNA]</scope>
    <source>
        <strain evidence="19">NCTC12965</strain>
    </source>
</reference>
<name>A0A4U9U4E0_SERFO</name>
<dbReference type="FunFam" id="3.40.50.720:FF:000028">
    <property type="entry name" value="NAD(P) transhydrogenase subunit alpha"/>
    <property type="match status" value="1"/>
</dbReference>
<dbReference type="NCBIfam" id="NF006942">
    <property type="entry name" value="PRK09424.1"/>
    <property type="match status" value="1"/>
</dbReference>
<dbReference type="Gene3D" id="3.40.50.720">
    <property type="entry name" value="NAD(P)-binding Rossmann-like Domain"/>
    <property type="match status" value="2"/>
</dbReference>
<feature type="domain" description="Alanine dehydrogenase/pyridine nucleotide transhydrogenase N-terminal" evidence="18">
    <location>
        <begin position="4"/>
        <end position="91"/>
    </location>
</feature>
<proteinExistence type="inferred from homology"/>
<evidence type="ECO:0000256" key="1">
    <source>
        <dbReference type="ARBA" id="ARBA00003943"/>
    </source>
</evidence>
<evidence type="ECO:0000259" key="17">
    <source>
        <dbReference type="SMART" id="SM01002"/>
    </source>
</evidence>
<accession>A0A4U9U4E0</accession>
<keyword evidence="9" id="KW-1133">Transmembrane helix</keyword>
<dbReference type="SMART" id="SM01003">
    <property type="entry name" value="AlaDh_PNT_N"/>
    <property type="match status" value="1"/>
</dbReference>
<gene>
    <name evidence="19" type="primary">pntA_1</name>
    <name evidence="19" type="ORF">NCTC12965_02444</name>
</gene>
<dbReference type="GO" id="GO:0008750">
    <property type="term" value="F:proton-translocating NAD(P)+ transhydrogenase activity"/>
    <property type="evidence" value="ECO:0007669"/>
    <property type="project" value="UniProtKB-EC"/>
</dbReference>
<evidence type="ECO:0000313" key="19">
    <source>
        <dbReference type="EMBL" id="VTR26887.1"/>
    </source>
</evidence>
<evidence type="ECO:0000256" key="16">
    <source>
        <dbReference type="SAM" id="MobiDB-lite"/>
    </source>
</evidence>
<keyword evidence="6" id="KW-0547">Nucleotide-binding</keyword>
<evidence type="ECO:0000256" key="4">
    <source>
        <dbReference type="ARBA" id="ARBA00012943"/>
    </source>
</evidence>
<keyword evidence="10" id="KW-0520">NAD</keyword>
<dbReference type="InterPro" id="IPR026255">
    <property type="entry name" value="NADP_transhyd_a"/>
</dbReference>
<dbReference type="SUPFAM" id="SSF51735">
    <property type="entry name" value="NAD(P)-binding Rossmann-fold domains"/>
    <property type="match status" value="1"/>
</dbReference>
<evidence type="ECO:0000256" key="13">
    <source>
        <dbReference type="ARBA" id="ARBA00071831"/>
    </source>
</evidence>
<evidence type="ECO:0000256" key="9">
    <source>
        <dbReference type="ARBA" id="ARBA00022989"/>
    </source>
</evidence>
<dbReference type="InterPro" id="IPR007886">
    <property type="entry name" value="AlaDH/PNT_N"/>
</dbReference>
<dbReference type="PANTHER" id="PTHR10160:SF19">
    <property type="entry name" value="PROTON-TRANSLOCATING NAD(P)(+) TRANSHYDROGENASE"/>
    <property type="match status" value="1"/>
</dbReference>
<dbReference type="CDD" id="cd05304">
    <property type="entry name" value="Rubrum_tdh"/>
    <property type="match status" value="1"/>
</dbReference>
<dbReference type="GO" id="GO:0050661">
    <property type="term" value="F:NADP binding"/>
    <property type="evidence" value="ECO:0007669"/>
    <property type="project" value="TreeGrafter"/>
</dbReference>
<evidence type="ECO:0000256" key="6">
    <source>
        <dbReference type="ARBA" id="ARBA00022741"/>
    </source>
</evidence>
<evidence type="ECO:0000256" key="3">
    <source>
        <dbReference type="ARBA" id="ARBA00005689"/>
    </source>
</evidence>
<keyword evidence="11" id="KW-0472">Membrane</keyword>
<comment type="function">
    <text evidence="1">The transhydrogenation between NADH and NADP is coupled to respiration and ATP hydrolysis and functions as a proton pump across the membrane.</text>
</comment>
<dbReference type="InterPro" id="IPR007698">
    <property type="entry name" value="AlaDH/PNT_NAD(H)-bd"/>
</dbReference>
<evidence type="ECO:0000256" key="8">
    <source>
        <dbReference type="ARBA" id="ARBA00022967"/>
    </source>
</evidence>
<sequence>MQLIKPQGPTITDTADVWQSDLILKVNAPLEEEIALMREGSTLVSFIWPAQNPELMAKLAARNVTAMAMDSVPRISRAQSLDALSSMANIAGYRAIVEAAHEFGRFFTGQITAAGKVPPAKVMIIGAGVAGLAAIGAAGSLGAIVRAFDTRPEVKEQVQSMGAEFLELDFEEEAGSGDGYAKVMSEAFIKAEMALFAAQAEEVDIIVTTALIPGRPAPKLITKEMVASMKPGSVIVDLAAQTGGNCELTVADQVTITENGVKIIGYTDLPSRLPTQSSQLYGTNLVNLLKLFVEREKRRNRYRLRRHRDPRRDRGSRWRSHLAGTANPGICPAEAGCRRTNRES</sequence>
<comment type="subcellular location">
    <subcellularLocation>
        <location evidence="2">Membrane</location>
        <topology evidence="2">Multi-pass membrane protein</topology>
    </subcellularLocation>
</comment>
<evidence type="ECO:0000256" key="15">
    <source>
        <dbReference type="ARBA" id="ARBA00083734"/>
    </source>
</evidence>
<dbReference type="InterPro" id="IPR036291">
    <property type="entry name" value="NAD(P)-bd_dom_sf"/>
</dbReference>
<keyword evidence="8" id="KW-1278">Translocase</keyword>
<keyword evidence="7" id="KW-0521">NADP</keyword>
<evidence type="ECO:0000256" key="14">
    <source>
        <dbReference type="ARBA" id="ARBA00079788"/>
    </source>
</evidence>
<feature type="domain" description="Alanine dehydrogenase/pyridine nucleotide transhydrogenase NAD(H)-binding" evidence="17">
    <location>
        <begin position="100"/>
        <end position="265"/>
    </location>
</feature>
<dbReference type="GO" id="GO:0005886">
    <property type="term" value="C:plasma membrane"/>
    <property type="evidence" value="ECO:0007669"/>
    <property type="project" value="TreeGrafter"/>
</dbReference>
<comment type="similarity">
    <text evidence="3">Belongs to the AlaDH/PNT family.</text>
</comment>
<feature type="region of interest" description="Disordered" evidence="16">
    <location>
        <begin position="303"/>
        <end position="325"/>
    </location>
</feature>
<dbReference type="Pfam" id="PF05222">
    <property type="entry name" value="AlaDh_PNT_N"/>
    <property type="match status" value="1"/>
</dbReference>
<dbReference type="PANTHER" id="PTHR10160">
    <property type="entry name" value="NAD(P) TRANSHYDROGENASE"/>
    <property type="match status" value="1"/>
</dbReference>
<evidence type="ECO:0000259" key="18">
    <source>
        <dbReference type="SMART" id="SM01003"/>
    </source>
</evidence>
<dbReference type="PROSITE" id="PS00837">
    <property type="entry name" value="ALADH_PNT_2"/>
    <property type="match status" value="1"/>
</dbReference>
<evidence type="ECO:0000256" key="5">
    <source>
        <dbReference type="ARBA" id="ARBA00022692"/>
    </source>
</evidence>
<dbReference type="EMBL" id="CABEEZ010000047">
    <property type="protein sequence ID" value="VTR26887.1"/>
    <property type="molecule type" value="Genomic_DNA"/>
</dbReference>
<dbReference type="GO" id="GO:0016491">
    <property type="term" value="F:oxidoreductase activity"/>
    <property type="evidence" value="ECO:0007669"/>
    <property type="project" value="UniProtKB-KW"/>
</dbReference>
<dbReference type="GO" id="GO:0006740">
    <property type="term" value="P:NADPH regeneration"/>
    <property type="evidence" value="ECO:0007669"/>
    <property type="project" value="TreeGrafter"/>
</dbReference>
<dbReference type="EC" id="7.1.1.1" evidence="4"/>
<dbReference type="Pfam" id="PF01262">
    <property type="entry name" value="AlaDh_PNT_C"/>
    <property type="match status" value="1"/>
</dbReference>
<evidence type="ECO:0000256" key="11">
    <source>
        <dbReference type="ARBA" id="ARBA00023136"/>
    </source>
</evidence>
<evidence type="ECO:0000256" key="12">
    <source>
        <dbReference type="ARBA" id="ARBA00048202"/>
    </source>
</evidence>
<evidence type="ECO:0000256" key="7">
    <source>
        <dbReference type="ARBA" id="ARBA00022857"/>
    </source>
</evidence>
<dbReference type="AlphaFoldDB" id="A0A4U9U4E0"/>
<comment type="catalytic activity">
    <reaction evidence="12">
        <text>NAD(+) + NADPH + H(+)(in) = NADH + NADP(+) + H(+)(out)</text>
        <dbReference type="Rhea" id="RHEA:47992"/>
        <dbReference type="ChEBI" id="CHEBI:15378"/>
        <dbReference type="ChEBI" id="CHEBI:57540"/>
        <dbReference type="ChEBI" id="CHEBI:57783"/>
        <dbReference type="ChEBI" id="CHEBI:57945"/>
        <dbReference type="ChEBI" id="CHEBI:58349"/>
        <dbReference type="EC" id="7.1.1.1"/>
    </reaction>
</comment>
<dbReference type="InterPro" id="IPR008143">
    <property type="entry name" value="Ala_DH/PNT_CS2"/>
</dbReference>
<dbReference type="SMART" id="SM01002">
    <property type="entry name" value="AlaDh_PNT_C"/>
    <property type="match status" value="1"/>
</dbReference>
<evidence type="ECO:0000256" key="2">
    <source>
        <dbReference type="ARBA" id="ARBA00004141"/>
    </source>
</evidence>
<dbReference type="NCBIfam" id="TIGR00561">
    <property type="entry name" value="pntA"/>
    <property type="match status" value="1"/>
</dbReference>
<protein>
    <recommendedName>
        <fullName evidence="13">NAD(P) transhydrogenase subunit alpha</fullName>
        <ecNumber evidence="4">7.1.1.1</ecNumber>
    </recommendedName>
    <alternativeName>
        <fullName evidence="15">Nicotinamide nucleotide transhydrogenase subunit alpha</fullName>
    </alternativeName>
    <alternativeName>
        <fullName evidence="14">Pyridine nucleotide transhydrogenase subunit alpha</fullName>
    </alternativeName>
</protein>
<keyword evidence="5" id="KW-0812">Transmembrane</keyword>
<evidence type="ECO:0000256" key="10">
    <source>
        <dbReference type="ARBA" id="ARBA00023027"/>
    </source>
</evidence>